<dbReference type="Gene3D" id="3.40.50.720">
    <property type="entry name" value="NAD(P)-binding Rossmann-like Domain"/>
    <property type="match status" value="1"/>
</dbReference>
<dbReference type="Pfam" id="PF00106">
    <property type="entry name" value="adh_short"/>
    <property type="match status" value="1"/>
</dbReference>
<dbReference type="PANTHER" id="PTHR43157:SF61">
    <property type="entry name" value="DEHYDROGENASE_REDUCTASE FAMILY PROTEIN, PUTATIVE (AFU_ORTHOLOGUE AFUA_3G01250)-RELATED"/>
    <property type="match status" value="1"/>
</dbReference>
<dbReference type="AlphaFoldDB" id="A0A6A6SVU8"/>
<dbReference type="OrthoDB" id="542013at2759"/>
<evidence type="ECO:0000313" key="3">
    <source>
        <dbReference type="Proteomes" id="UP000799324"/>
    </source>
</evidence>
<keyword evidence="1" id="KW-0560">Oxidoreductase</keyword>
<dbReference type="InterPro" id="IPR002347">
    <property type="entry name" value="SDR_fam"/>
</dbReference>
<sequence length="337" mass="36889">MLSAFHPKLLRANFASLPPPDPTSFQDRTYIVTGANTGLGLATAKNLVALSARRVILAVRSQARGDAAVHLIEQETGRQGVAEVWLLDFASFESVTAFAQRVDLEFQGERLDGVVCNASVAMETWETVKGVEMDVMVNVLGTFLLSLLVLPRLRSSARTTGQEAYLSIVTSGAGFFEKGTLEQIKEKGVLDLVEELSREGAEMGYCITKLMQIYAVRELAALLPDDESGVVIDMVSPGLVYTDLDRHGSLATKLSLKVMRAFMGRTADVACRTVLHGVSAGREAHGKYLSECLIKEDFVPEWVKDEKGREMQRWVWGCIVRHLEAVEPGCLGKALGR</sequence>
<evidence type="ECO:0000256" key="1">
    <source>
        <dbReference type="ARBA" id="ARBA00023002"/>
    </source>
</evidence>
<dbReference type="GO" id="GO:0016491">
    <property type="term" value="F:oxidoreductase activity"/>
    <property type="evidence" value="ECO:0007669"/>
    <property type="project" value="UniProtKB-KW"/>
</dbReference>
<dbReference type="PRINTS" id="PR00081">
    <property type="entry name" value="GDHRDH"/>
</dbReference>
<dbReference type="Proteomes" id="UP000799324">
    <property type="component" value="Unassembled WGS sequence"/>
</dbReference>
<name>A0A6A6SVU8_9PLEO</name>
<dbReference type="PANTHER" id="PTHR43157">
    <property type="entry name" value="PHOSPHATIDYLINOSITOL-GLYCAN BIOSYNTHESIS CLASS F PROTEIN-RELATED"/>
    <property type="match status" value="1"/>
</dbReference>
<keyword evidence="3" id="KW-1185">Reference proteome</keyword>
<accession>A0A6A6SVU8</accession>
<dbReference type="EMBL" id="MU004434">
    <property type="protein sequence ID" value="KAF2651111.1"/>
    <property type="molecule type" value="Genomic_DNA"/>
</dbReference>
<proteinExistence type="predicted"/>
<protein>
    <submittedName>
        <fullName evidence="2">NAD(P)-binding protein</fullName>
    </submittedName>
</protein>
<reference evidence="2" key="1">
    <citation type="journal article" date="2020" name="Stud. Mycol.">
        <title>101 Dothideomycetes genomes: a test case for predicting lifestyles and emergence of pathogens.</title>
        <authorList>
            <person name="Haridas S."/>
            <person name="Albert R."/>
            <person name="Binder M."/>
            <person name="Bloem J."/>
            <person name="Labutti K."/>
            <person name="Salamov A."/>
            <person name="Andreopoulos B."/>
            <person name="Baker S."/>
            <person name="Barry K."/>
            <person name="Bills G."/>
            <person name="Bluhm B."/>
            <person name="Cannon C."/>
            <person name="Castanera R."/>
            <person name="Culley D."/>
            <person name="Daum C."/>
            <person name="Ezra D."/>
            <person name="Gonzalez J."/>
            <person name="Henrissat B."/>
            <person name="Kuo A."/>
            <person name="Liang C."/>
            <person name="Lipzen A."/>
            <person name="Lutzoni F."/>
            <person name="Magnuson J."/>
            <person name="Mondo S."/>
            <person name="Nolan M."/>
            <person name="Ohm R."/>
            <person name="Pangilinan J."/>
            <person name="Park H.-J."/>
            <person name="Ramirez L."/>
            <person name="Alfaro M."/>
            <person name="Sun H."/>
            <person name="Tritt A."/>
            <person name="Yoshinaga Y."/>
            <person name="Zwiers L.-H."/>
            <person name="Turgeon B."/>
            <person name="Goodwin S."/>
            <person name="Spatafora J."/>
            <person name="Crous P."/>
            <person name="Grigoriev I."/>
        </authorList>
    </citation>
    <scope>NUCLEOTIDE SEQUENCE</scope>
    <source>
        <strain evidence="2">CBS 122681</strain>
    </source>
</reference>
<dbReference type="InterPro" id="IPR036291">
    <property type="entry name" value="NAD(P)-bd_dom_sf"/>
</dbReference>
<organism evidence="2 3">
    <name type="scientific">Lophiostoma macrostomum CBS 122681</name>
    <dbReference type="NCBI Taxonomy" id="1314788"/>
    <lineage>
        <taxon>Eukaryota</taxon>
        <taxon>Fungi</taxon>
        <taxon>Dikarya</taxon>
        <taxon>Ascomycota</taxon>
        <taxon>Pezizomycotina</taxon>
        <taxon>Dothideomycetes</taxon>
        <taxon>Pleosporomycetidae</taxon>
        <taxon>Pleosporales</taxon>
        <taxon>Lophiostomataceae</taxon>
        <taxon>Lophiostoma</taxon>
    </lineage>
</organism>
<dbReference type="SUPFAM" id="SSF51735">
    <property type="entry name" value="NAD(P)-binding Rossmann-fold domains"/>
    <property type="match status" value="1"/>
</dbReference>
<gene>
    <name evidence="2" type="ORF">K491DRAFT_607538</name>
</gene>
<evidence type="ECO:0000313" key="2">
    <source>
        <dbReference type="EMBL" id="KAF2651111.1"/>
    </source>
</evidence>